<feature type="compositionally biased region" description="Polar residues" evidence="1">
    <location>
        <begin position="61"/>
        <end position="74"/>
    </location>
</feature>
<dbReference type="RefSeq" id="WP_379894046.1">
    <property type="nucleotide sequence ID" value="NZ_CBCSCT010000077.1"/>
</dbReference>
<comment type="caution">
    <text evidence="3">The sequence shown here is derived from an EMBL/GenBank/DDBJ whole genome shotgun (WGS) entry which is preliminary data.</text>
</comment>
<evidence type="ECO:0008006" key="5">
    <source>
        <dbReference type="Google" id="ProtNLM"/>
    </source>
</evidence>
<feature type="region of interest" description="Disordered" evidence="1">
    <location>
        <begin position="26"/>
        <end position="109"/>
    </location>
</feature>
<reference evidence="4" key="1">
    <citation type="journal article" date="2019" name="Int. J. Syst. Evol. Microbiol.">
        <title>The Global Catalogue of Microorganisms (GCM) 10K type strain sequencing project: providing services to taxonomists for standard genome sequencing and annotation.</title>
        <authorList>
            <consortium name="The Broad Institute Genomics Platform"/>
            <consortium name="The Broad Institute Genome Sequencing Center for Infectious Disease"/>
            <person name="Wu L."/>
            <person name="Ma J."/>
        </authorList>
    </citation>
    <scope>NUCLEOTIDE SEQUENCE [LARGE SCALE GENOMIC DNA]</scope>
    <source>
        <strain evidence="4">CCM 8749</strain>
    </source>
</reference>
<dbReference type="PROSITE" id="PS51257">
    <property type="entry name" value="PROKAR_LIPOPROTEIN"/>
    <property type="match status" value="1"/>
</dbReference>
<dbReference type="EMBL" id="JBHSQV010000130">
    <property type="protein sequence ID" value="MFC5986730.1"/>
    <property type="molecule type" value="Genomic_DNA"/>
</dbReference>
<dbReference type="Proteomes" id="UP001596250">
    <property type="component" value="Unassembled WGS sequence"/>
</dbReference>
<proteinExistence type="predicted"/>
<name>A0ABW1INS0_9BACL</name>
<feature type="signal peptide" evidence="2">
    <location>
        <begin position="1"/>
        <end position="21"/>
    </location>
</feature>
<protein>
    <recommendedName>
        <fullName evidence="5">AMIN domain-containing protein</fullName>
    </recommendedName>
</protein>
<keyword evidence="4" id="KW-1185">Reference proteome</keyword>
<feature type="compositionally biased region" description="Acidic residues" evidence="1">
    <location>
        <begin position="91"/>
        <end position="109"/>
    </location>
</feature>
<evidence type="ECO:0000313" key="4">
    <source>
        <dbReference type="Proteomes" id="UP001596250"/>
    </source>
</evidence>
<evidence type="ECO:0000256" key="2">
    <source>
        <dbReference type="SAM" id="SignalP"/>
    </source>
</evidence>
<evidence type="ECO:0000256" key="1">
    <source>
        <dbReference type="SAM" id="MobiDB-lite"/>
    </source>
</evidence>
<organism evidence="3 4">
    <name type="scientific">Marinicrinis lubricantis</name>
    <dbReference type="NCBI Taxonomy" id="2086470"/>
    <lineage>
        <taxon>Bacteria</taxon>
        <taxon>Bacillati</taxon>
        <taxon>Bacillota</taxon>
        <taxon>Bacilli</taxon>
        <taxon>Bacillales</taxon>
        <taxon>Paenibacillaceae</taxon>
    </lineage>
</organism>
<gene>
    <name evidence="3" type="ORF">ACFPXP_09905</name>
</gene>
<evidence type="ECO:0000313" key="3">
    <source>
        <dbReference type="EMBL" id="MFC5986730.1"/>
    </source>
</evidence>
<keyword evidence="2" id="KW-0732">Signal</keyword>
<feature type="compositionally biased region" description="Basic and acidic residues" evidence="1">
    <location>
        <begin position="29"/>
        <end position="46"/>
    </location>
</feature>
<sequence>MRNRQFLMALTVFMMAGIVVASGCSNHQDTVETEKKPVIIEEESTHHNTGKTSTENKKNDPTISSSSGSDNSEAVLTPEKGDELGGGEAETNVEPDSDAPSEEEEPIDMEMPEIINYQPSEPRLMGLQIQQQSKQVTGLYGKPNREYVLDADMNPITVYEYEGFSVGFDDKETIVFVEVTSEHINPGLNGLHLGDLREDAITALGKPNTNTDFVMNYISSGVVLKLDIDPKTDEIRSLKLFAADV</sequence>
<accession>A0ABW1INS0</accession>
<feature type="chain" id="PRO_5047265119" description="AMIN domain-containing protein" evidence="2">
    <location>
        <begin position="22"/>
        <end position="245"/>
    </location>
</feature>